<dbReference type="InterPro" id="IPR002840">
    <property type="entry name" value="PMDh-S-like_dom"/>
</dbReference>
<evidence type="ECO:0000313" key="10">
    <source>
        <dbReference type="Proteomes" id="UP000066529"/>
    </source>
</evidence>
<dbReference type="NCBIfam" id="NF003046">
    <property type="entry name" value="PRK03955.1"/>
    <property type="match status" value="1"/>
</dbReference>
<feature type="active site" description="Proton acceptor" evidence="7">
    <location>
        <position position="65"/>
    </location>
</feature>
<dbReference type="GO" id="GO:0019287">
    <property type="term" value="P:isopentenyl diphosphate biosynthetic process, mevalonate pathway"/>
    <property type="evidence" value="ECO:0007669"/>
    <property type="project" value="UniProtKB-UniRule"/>
</dbReference>
<dbReference type="PANTHER" id="PTHR36577">
    <property type="entry name" value="DUF521 DOMAIN PROTEIN (AFU_ORTHOLOGUE AFUA_6G00490)"/>
    <property type="match status" value="1"/>
</dbReference>
<keyword evidence="2 7" id="KW-0414">Isoprene biosynthesis</keyword>
<name>A0A0E3H9B2_METTT</name>
<comment type="catalytic activity">
    <reaction evidence="4">
        <text>(R)-5-phosphomevalonate = (2E)-3-methyl-5-phosphooxypent-2-enoate + H2O</text>
        <dbReference type="Rhea" id="RHEA:78975"/>
        <dbReference type="ChEBI" id="CHEBI:15377"/>
        <dbReference type="ChEBI" id="CHEBI:58146"/>
        <dbReference type="ChEBI" id="CHEBI:229665"/>
        <dbReference type="EC" id="4.2.1.182"/>
    </reaction>
    <physiologicalReaction direction="left-to-right" evidence="4">
        <dbReference type="Rhea" id="RHEA:78976"/>
    </physiologicalReaction>
</comment>
<dbReference type="STRING" id="523844.MSTHT_2041"/>
<dbReference type="InterPro" id="IPR020794">
    <property type="entry name" value="PMDh_S"/>
</dbReference>
<evidence type="ECO:0000256" key="3">
    <source>
        <dbReference type="ARBA" id="ARBA00023239"/>
    </source>
</evidence>
<dbReference type="HOGENOM" id="CLU_141583_2_0_2"/>
<evidence type="ECO:0000256" key="4">
    <source>
        <dbReference type="ARBA" id="ARBA00045120"/>
    </source>
</evidence>
<dbReference type="PATRIC" id="fig|523844.20.peg.2515"/>
<dbReference type="OrthoDB" id="18062at2157"/>
<dbReference type="PANTHER" id="PTHR36577:SF3">
    <property type="entry name" value="DUF521 DOMAIN PROTEIN (AFU_ORTHOLOGUE AFUA_6G00490)"/>
    <property type="match status" value="1"/>
</dbReference>
<evidence type="ECO:0000259" key="8">
    <source>
        <dbReference type="Pfam" id="PF01989"/>
    </source>
</evidence>
<sequence>MVPIKLKGRAISRGCAKGEVLLSRDPISFLGSIDPKTGVVVEENHALEGKSIQGKVLVFPHGKGSTVGSYVMYQLKKNGTAPAAIINLETEPIVAVGAIISEIPLVDMLERNPYEVLNNGDLVLVNGNGGYIELLKSETGKTEINKTENM</sequence>
<gene>
    <name evidence="9" type="ORF">MSTHT_2041</name>
</gene>
<dbReference type="EMBL" id="CP009501">
    <property type="protein sequence ID" value="AKB13799.1"/>
    <property type="molecule type" value="Genomic_DNA"/>
</dbReference>
<proteinExistence type="inferred from homology"/>
<evidence type="ECO:0000256" key="6">
    <source>
        <dbReference type="ARBA" id="ARBA00046520"/>
    </source>
</evidence>
<evidence type="ECO:0000256" key="5">
    <source>
        <dbReference type="ARBA" id="ARBA00045299"/>
    </source>
</evidence>
<dbReference type="HAMAP" id="MF_00078">
    <property type="entry name" value="PMDh_S"/>
    <property type="match status" value="1"/>
</dbReference>
<dbReference type="CDD" id="cd01356">
    <property type="entry name" value="AcnX_swivel"/>
    <property type="match status" value="1"/>
</dbReference>
<evidence type="ECO:0000256" key="2">
    <source>
        <dbReference type="ARBA" id="ARBA00023229"/>
    </source>
</evidence>
<dbReference type="Gene3D" id="3.50.30.10">
    <property type="entry name" value="Phosphohistidine domain"/>
    <property type="match status" value="1"/>
</dbReference>
<dbReference type="KEGG" id="mthr:MSTHT_2041"/>
<comment type="subunit">
    <text evidence="6 7">Heterodimer composed of a large subunit (PMDh-L) and a small subunit (PMDh-S).</text>
</comment>
<dbReference type="Proteomes" id="UP000066529">
    <property type="component" value="Chromosome"/>
</dbReference>
<evidence type="ECO:0000313" key="9">
    <source>
        <dbReference type="EMBL" id="AKB13799.1"/>
    </source>
</evidence>
<dbReference type="InterPro" id="IPR012016">
    <property type="entry name" value="PMDh-S-like"/>
</dbReference>
<comment type="pathway">
    <text evidence="1 7">Isoprenoid biosynthesis; isopentenyl diphosphate biosynthesis via mevalonate pathway.</text>
</comment>
<dbReference type="SUPFAM" id="SSF52016">
    <property type="entry name" value="LeuD/IlvD-like"/>
    <property type="match status" value="1"/>
</dbReference>
<dbReference type="EC" id="4.2.1.182" evidence="7"/>
<dbReference type="PIRSF" id="PIRSF004966">
    <property type="entry name" value="UCP004966"/>
    <property type="match status" value="1"/>
</dbReference>
<evidence type="ECO:0000256" key="7">
    <source>
        <dbReference type="HAMAP-Rule" id="MF_00078"/>
    </source>
</evidence>
<reference evidence="9 10" key="1">
    <citation type="submission" date="2014-07" db="EMBL/GenBank/DDBJ databases">
        <title>Methanogenic archaea and the global carbon cycle.</title>
        <authorList>
            <person name="Henriksen J.R."/>
            <person name="Luke J."/>
            <person name="Reinhart S."/>
            <person name="Benedict M.N."/>
            <person name="Youngblut N.D."/>
            <person name="Metcalf M.E."/>
            <person name="Whitaker R.J."/>
            <person name="Metcalf W.W."/>
        </authorList>
    </citation>
    <scope>NUCLEOTIDE SEQUENCE [LARGE SCALE GENOMIC DNA]</scope>
    <source>
        <strain evidence="10">ATCC 43570 / DSM 1825 / OCM 12 / VKM B-1830 / TM-1</strain>
    </source>
</reference>
<protein>
    <recommendedName>
        <fullName evidence="7">Phosphomevalonate dehydratase small subunit</fullName>
        <shortName evidence="7">PMDh small subunit</shortName>
        <shortName evidence="7">PMDh-S</shortName>
        <ecNumber evidence="7">4.2.1.182</ecNumber>
    </recommendedName>
</protein>
<feature type="domain" description="Phosphomevalonate dehydratase small subunit-like" evidence="8">
    <location>
        <begin position="27"/>
        <end position="106"/>
    </location>
</feature>
<organism evidence="9 10">
    <name type="scientific">Methanosarcina thermophila (strain ATCC 43570 / DSM 1825 / OCM 12 / VKM B-1830 / TM-1)</name>
    <dbReference type="NCBI Taxonomy" id="523844"/>
    <lineage>
        <taxon>Archaea</taxon>
        <taxon>Methanobacteriati</taxon>
        <taxon>Methanobacteriota</taxon>
        <taxon>Stenosarchaea group</taxon>
        <taxon>Methanomicrobia</taxon>
        <taxon>Methanosarcinales</taxon>
        <taxon>Methanosarcinaceae</taxon>
        <taxon>Methanosarcina</taxon>
    </lineage>
</organism>
<dbReference type="Pfam" id="PF01989">
    <property type="entry name" value="AcnX_swivel_put"/>
    <property type="match status" value="1"/>
</dbReference>
<dbReference type="AlphaFoldDB" id="A0A0E3H9B2"/>
<keyword evidence="3 7" id="KW-0456">Lyase</keyword>
<accession>A0A0E3H9B2</accession>
<evidence type="ECO:0000256" key="1">
    <source>
        <dbReference type="ARBA" id="ARBA00005092"/>
    </source>
</evidence>
<dbReference type="GO" id="GO:0016836">
    <property type="term" value="F:hydro-lyase activity"/>
    <property type="evidence" value="ECO:0007669"/>
    <property type="project" value="UniProtKB-UniRule"/>
</dbReference>
<comment type="similarity">
    <text evidence="7">Belongs to the AcnX type II small subunit family.</text>
</comment>
<dbReference type="RefSeq" id="WP_048167789.1">
    <property type="nucleotide sequence ID" value="NZ_CP009501.1"/>
</dbReference>
<comment type="function">
    <text evidence="5 7">Component of a hydro-lyase that catalyzes the dehydration of mevalonate 5-phosphate (MVA5P) to form trans-anhydromevalonate 5-phosphate (tAHMP). Involved in the archaeal mevalonate (MVA) pathway, which provides fundamental precursors for isoprenoid biosynthesis, such as isopentenyl diphosphate (IPP) and dimethylallyl diphosphate (DMAPP).</text>
</comment>
<dbReference type="GeneID" id="41602575"/>